<evidence type="ECO:0000313" key="2">
    <source>
        <dbReference type="EMBL" id="CAI6095446.1"/>
    </source>
</evidence>
<comment type="caution">
    <text evidence="2">The sequence shown here is derived from an EMBL/GenBank/DDBJ whole genome shotgun (WGS) entry which is preliminary data.</text>
</comment>
<sequence>MKVFRVLTPQISENKHNKLGTLQGKYTCQDNVPKDIMAKVRMENYDAECRTTAEAGGILTVGYDRHLSKTIPLVVAGSFGNIFSRNSINNTLLGVELPALITEKDGFS</sequence>
<dbReference type="Gene3D" id="3.20.19.10">
    <property type="entry name" value="Aconitase, domain 4"/>
    <property type="match status" value="1"/>
</dbReference>
<evidence type="ECO:0000313" key="3">
    <source>
        <dbReference type="Proteomes" id="UP001160390"/>
    </source>
</evidence>
<proteinExistence type="predicted"/>
<dbReference type="InterPro" id="IPR000573">
    <property type="entry name" value="AconitaseA/IPMdHydase_ssu_swvl"/>
</dbReference>
<name>A0AA35Q687_9HYPO</name>
<feature type="domain" description="Aconitase A/isopropylmalate dehydratase small subunit swivel" evidence="1">
    <location>
        <begin position="71"/>
        <end position="98"/>
    </location>
</feature>
<organism evidence="2 3">
    <name type="scientific">Clonostachys chloroleuca</name>
    <dbReference type="NCBI Taxonomy" id="1926264"/>
    <lineage>
        <taxon>Eukaryota</taxon>
        <taxon>Fungi</taxon>
        <taxon>Dikarya</taxon>
        <taxon>Ascomycota</taxon>
        <taxon>Pezizomycotina</taxon>
        <taxon>Sordariomycetes</taxon>
        <taxon>Hypocreomycetidae</taxon>
        <taxon>Hypocreales</taxon>
        <taxon>Bionectriaceae</taxon>
        <taxon>Clonostachys</taxon>
    </lineage>
</organism>
<dbReference type="Pfam" id="PF00694">
    <property type="entry name" value="Aconitase_C"/>
    <property type="match status" value="1"/>
</dbReference>
<dbReference type="SUPFAM" id="SSF52016">
    <property type="entry name" value="LeuD/IlvD-like"/>
    <property type="match status" value="1"/>
</dbReference>
<evidence type="ECO:0000259" key="1">
    <source>
        <dbReference type="Pfam" id="PF00694"/>
    </source>
</evidence>
<reference evidence="2" key="1">
    <citation type="submission" date="2023-01" db="EMBL/GenBank/DDBJ databases">
        <authorList>
            <person name="Piombo E."/>
        </authorList>
    </citation>
    <scope>NUCLEOTIDE SEQUENCE</scope>
</reference>
<dbReference type="InterPro" id="IPR015928">
    <property type="entry name" value="Aconitase/3IPM_dehydase_swvl"/>
</dbReference>
<dbReference type="Proteomes" id="UP001160390">
    <property type="component" value="Unassembled WGS sequence"/>
</dbReference>
<protein>
    <recommendedName>
        <fullName evidence="1">Aconitase A/isopropylmalate dehydratase small subunit swivel domain-containing protein</fullName>
    </recommendedName>
</protein>
<keyword evidence="3" id="KW-1185">Reference proteome</keyword>
<gene>
    <name evidence="2" type="ORF">CCHLO57077_00012714</name>
</gene>
<accession>A0AA35Q687</accession>
<dbReference type="AlphaFoldDB" id="A0AA35Q687"/>
<dbReference type="EMBL" id="CABFNP030001265">
    <property type="protein sequence ID" value="CAI6095446.1"/>
    <property type="molecule type" value="Genomic_DNA"/>
</dbReference>